<keyword evidence="2" id="KW-1185">Reference proteome</keyword>
<gene>
    <name evidence="1" type="ORF">SAMN02982985_01536</name>
</gene>
<name>A0A1I4KIN0_9BURK</name>
<dbReference type="STRING" id="758825.SAMN02982985_01536"/>
<dbReference type="AlphaFoldDB" id="A0A1I4KIN0"/>
<evidence type="ECO:0000313" key="2">
    <source>
        <dbReference type="Proteomes" id="UP000199470"/>
    </source>
</evidence>
<dbReference type="Pfam" id="PF19795">
    <property type="entry name" value="DUF6279"/>
    <property type="match status" value="1"/>
</dbReference>
<proteinExistence type="predicted"/>
<accession>A0A1I4KIN0</accession>
<protein>
    <recommendedName>
        <fullName evidence="3">Lipoprotein</fullName>
    </recommendedName>
</protein>
<reference evidence="1 2" key="1">
    <citation type="submission" date="2016-10" db="EMBL/GenBank/DDBJ databases">
        <authorList>
            <person name="de Groot N.N."/>
        </authorList>
    </citation>
    <scope>NUCLEOTIDE SEQUENCE [LARGE SCALE GENOMIC DNA]</scope>
    <source>
        <strain evidence="1 2">ATCC 43154</strain>
    </source>
</reference>
<sequence>MTKSNMQQGWFHRTLRYLLLAGLLALAGCSSLRLAYNHGDTVLYWWLDAYVDFNTEQKSWVKKDIDNLFSWHRKTQLHDYAQVLQNAQRQLQGNPGPAELMADYKDIKSRTQLLLFKAEPELTELARSLRPEQIAKLEKKFNANNEEFRKKNMKGDRERQQKFRFKKSMEQFELWFGNFSREQEELIRKASDARPLDNEIWLDERMRRQKNILALLQRIQHDKPGKEAAMAQIHGLILDGFERLEHSERKAFFDASTEANIQLVLTVLRLATPAQKAHATKRMQDWIDDFNTLAAEAR</sequence>
<dbReference type="EMBL" id="FOTW01000007">
    <property type="protein sequence ID" value="SFL78645.1"/>
    <property type="molecule type" value="Genomic_DNA"/>
</dbReference>
<dbReference type="PROSITE" id="PS51257">
    <property type="entry name" value="PROKAR_LIPOPROTEIN"/>
    <property type="match status" value="1"/>
</dbReference>
<dbReference type="RefSeq" id="WP_245774147.1">
    <property type="nucleotide sequence ID" value="NZ_FOTW01000007.1"/>
</dbReference>
<dbReference type="InterPro" id="IPR016875">
    <property type="entry name" value="UCP028200"/>
</dbReference>
<organism evidence="1 2">
    <name type="scientific">Rugamonas rubra</name>
    <dbReference type="NCBI Taxonomy" id="758825"/>
    <lineage>
        <taxon>Bacteria</taxon>
        <taxon>Pseudomonadati</taxon>
        <taxon>Pseudomonadota</taxon>
        <taxon>Betaproteobacteria</taxon>
        <taxon>Burkholderiales</taxon>
        <taxon>Oxalobacteraceae</taxon>
        <taxon>Telluria group</taxon>
        <taxon>Rugamonas</taxon>
    </lineage>
</organism>
<dbReference type="Proteomes" id="UP000199470">
    <property type="component" value="Unassembled WGS sequence"/>
</dbReference>
<evidence type="ECO:0008006" key="3">
    <source>
        <dbReference type="Google" id="ProtNLM"/>
    </source>
</evidence>
<dbReference type="PIRSF" id="PIRSF028200">
    <property type="entry name" value="UCP028200"/>
    <property type="match status" value="1"/>
</dbReference>
<evidence type="ECO:0000313" key="1">
    <source>
        <dbReference type="EMBL" id="SFL78645.1"/>
    </source>
</evidence>